<reference evidence="2" key="1">
    <citation type="journal article" date="2023" name="G3 (Bethesda)">
        <title>Genome assembly and association tests identify interacting loci associated with vigor, precocity, and sex in interspecific pistachio rootstocks.</title>
        <authorList>
            <person name="Palmer W."/>
            <person name="Jacygrad E."/>
            <person name="Sagayaradj S."/>
            <person name="Cavanaugh K."/>
            <person name="Han R."/>
            <person name="Bertier L."/>
            <person name="Beede B."/>
            <person name="Kafkas S."/>
            <person name="Golino D."/>
            <person name="Preece J."/>
            <person name="Michelmore R."/>
        </authorList>
    </citation>
    <scope>NUCLEOTIDE SEQUENCE [LARGE SCALE GENOMIC DNA]</scope>
</reference>
<evidence type="ECO:0000313" key="2">
    <source>
        <dbReference type="Proteomes" id="UP001163603"/>
    </source>
</evidence>
<dbReference type="EMBL" id="CM047746">
    <property type="protein sequence ID" value="KAJ0021520.1"/>
    <property type="molecule type" value="Genomic_DNA"/>
</dbReference>
<sequence>MSNLGSYPPAFRRQNKERSQKYDPVDEEDSLDLIPLIDLQCINLDKLGEACKEWGLFRLVNHQVPLTLMNQLQEQAKKVFSLSFESKQGLFTSPVSYFWGTPALTPSGTALSRGPNNIHWVEGFNVPLGQLSQFQADEDPMLHSFRLLLEEYGRHMGRLAKTLFEAMVKNLNLDSEESKSNLSESTGYVRAYRYPGLPETEALGMELHTDSSVLSILNQDIVGGLELFKDDKWFKVKPIPGTMIINLGDMMQAISNDEYMSAKHRVKVNKQVERFSICYFVFPEEGSVIRSSNYKPFTYSDFRAQVQDDIKTLGYKVGLERFKIHQD</sequence>
<accession>A0ACC0XQE1</accession>
<gene>
    <name evidence="1" type="ORF">Pint_32524</name>
</gene>
<name>A0ACC0XQE1_9ROSI</name>
<proteinExistence type="predicted"/>
<evidence type="ECO:0000313" key="1">
    <source>
        <dbReference type="EMBL" id="KAJ0021520.1"/>
    </source>
</evidence>
<protein>
    <submittedName>
        <fullName evidence="1">Uncharacterized protein</fullName>
    </submittedName>
</protein>
<dbReference type="Proteomes" id="UP001163603">
    <property type="component" value="Chromosome 11"/>
</dbReference>
<organism evidence="1 2">
    <name type="scientific">Pistacia integerrima</name>
    <dbReference type="NCBI Taxonomy" id="434235"/>
    <lineage>
        <taxon>Eukaryota</taxon>
        <taxon>Viridiplantae</taxon>
        <taxon>Streptophyta</taxon>
        <taxon>Embryophyta</taxon>
        <taxon>Tracheophyta</taxon>
        <taxon>Spermatophyta</taxon>
        <taxon>Magnoliopsida</taxon>
        <taxon>eudicotyledons</taxon>
        <taxon>Gunneridae</taxon>
        <taxon>Pentapetalae</taxon>
        <taxon>rosids</taxon>
        <taxon>malvids</taxon>
        <taxon>Sapindales</taxon>
        <taxon>Anacardiaceae</taxon>
        <taxon>Pistacia</taxon>
    </lineage>
</organism>
<keyword evidence="2" id="KW-1185">Reference proteome</keyword>
<comment type="caution">
    <text evidence="1">The sequence shown here is derived from an EMBL/GenBank/DDBJ whole genome shotgun (WGS) entry which is preliminary data.</text>
</comment>